<dbReference type="InterPro" id="IPR000160">
    <property type="entry name" value="GGDEF_dom"/>
</dbReference>
<evidence type="ECO:0000313" key="5">
    <source>
        <dbReference type="EMBL" id="MCC5602075.1"/>
    </source>
</evidence>
<dbReference type="SUPFAM" id="SSF55785">
    <property type="entry name" value="PYP-like sensor domain (PAS domain)"/>
    <property type="match status" value="4"/>
</dbReference>
<dbReference type="Pfam" id="PF13426">
    <property type="entry name" value="PAS_9"/>
    <property type="match status" value="1"/>
</dbReference>
<dbReference type="PROSITE" id="PS50112">
    <property type="entry name" value="PAS"/>
    <property type="match status" value="4"/>
</dbReference>
<dbReference type="InterPro" id="IPR029016">
    <property type="entry name" value="GAF-like_dom_sf"/>
</dbReference>
<dbReference type="InterPro" id="IPR013656">
    <property type="entry name" value="PAS_4"/>
</dbReference>
<organism evidence="5 6">
    <name type="scientific">Nostoc favosum CHAB5714</name>
    <dbReference type="NCBI Taxonomy" id="2780399"/>
    <lineage>
        <taxon>Bacteria</taxon>
        <taxon>Bacillati</taxon>
        <taxon>Cyanobacteriota</taxon>
        <taxon>Cyanophyceae</taxon>
        <taxon>Nostocales</taxon>
        <taxon>Nostocaceae</taxon>
        <taxon>Nostoc</taxon>
        <taxon>Nostoc favosum</taxon>
    </lineage>
</organism>
<evidence type="ECO:0000313" key="6">
    <source>
        <dbReference type="Proteomes" id="UP001199525"/>
    </source>
</evidence>
<dbReference type="InterPro" id="IPR016132">
    <property type="entry name" value="Phyto_chromo_attachment"/>
</dbReference>
<name>A0ABS8ICY8_9NOSO</name>
<dbReference type="SMART" id="SM00065">
    <property type="entry name" value="GAF"/>
    <property type="match status" value="1"/>
</dbReference>
<dbReference type="InterPro" id="IPR001610">
    <property type="entry name" value="PAC"/>
</dbReference>
<dbReference type="Gene3D" id="3.30.70.270">
    <property type="match status" value="1"/>
</dbReference>
<accession>A0ABS8ICY8</accession>
<dbReference type="Pfam" id="PF00990">
    <property type="entry name" value="GGDEF"/>
    <property type="match status" value="1"/>
</dbReference>
<feature type="domain" description="PAS" evidence="2">
    <location>
        <begin position="412"/>
        <end position="472"/>
    </location>
</feature>
<dbReference type="Pfam" id="PF08448">
    <property type="entry name" value="PAS_4"/>
    <property type="match status" value="1"/>
</dbReference>
<feature type="domain" description="Phytochrome chromophore attachment site" evidence="1">
    <location>
        <begin position="564"/>
        <end position="699"/>
    </location>
</feature>
<dbReference type="InterPro" id="IPR003018">
    <property type="entry name" value="GAF"/>
</dbReference>
<dbReference type="Gene3D" id="3.30.450.20">
    <property type="entry name" value="PAS domain"/>
    <property type="match status" value="4"/>
</dbReference>
<dbReference type="InterPro" id="IPR052155">
    <property type="entry name" value="Biofilm_reg_signaling"/>
</dbReference>
<dbReference type="PANTHER" id="PTHR44757">
    <property type="entry name" value="DIGUANYLATE CYCLASE DGCP"/>
    <property type="match status" value="1"/>
</dbReference>
<dbReference type="Proteomes" id="UP001199525">
    <property type="component" value="Unassembled WGS sequence"/>
</dbReference>
<dbReference type="PROSITE" id="PS50113">
    <property type="entry name" value="PAC"/>
    <property type="match status" value="4"/>
</dbReference>
<dbReference type="PROSITE" id="PS50046">
    <property type="entry name" value="PHYTOCHROME_2"/>
    <property type="match status" value="1"/>
</dbReference>
<dbReference type="NCBIfam" id="TIGR00254">
    <property type="entry name" value="GGDEF"/>
    <property type="match status" value="1"/>
</dbReference>
<dbReference type="PROSITE" id="PS50887">
    <property type="entry name" value="GGDEF"/>
    <property type="match status" value="1"/>
</dbReference>
<feature type="domain" description="PAC" evidence="3">
    <location>
        <begin position="491"/>
        <end position="544"/>
    </location>
</feature>
<dbReference type="SUPFAM" id="SSF55781">
    <property type="entry name" value="GAF domain-like"/>
    <property type="match status" value="1"/>
</dbReference>
<feature type="domain" description="PAS" evidence="2">
    <location>
        <begin position="13"/>
        <end position="88"/>
    </location>
</feature>
<dbReference type="InterPro" id="IPR013655">
    <property type="entry name" value="PAS_fold_3"/>
</dbReference>
<dbReference type="InterPro" id="IPR000700">
    <property type="entry name" value="PAS-assoc_C"/>
</dbReference>
<dbReference type="EMBL" id="JAIVFQ010000042">
    <property type="protein sequence ID" value="MCC5602075.1"/>
    <property type="molecule type" value="Genomic_DNA"/>
</dbReference>
<evidence type="ECO:0000259" key="3">
    <source>
        <dbReference type="PROSITE" id="PS50113"/>
    </source>
</evidence>
<dbReference type="SMART" id="SM00267">
    <property type="entry name" value="GGDEF"/>
    <property type="match status" value="1"/>
</dbReference>
<dbReference type="SUPFAM" id="SSF55073">
    <property type="entry name" value="Nucleotide cyclase"/>
    <property type="match status" value="1"/>
</dbReference>
<dbReference type="InterPro" id="IPR035965">
    <property type="entry name" value="PAS-like_dom_sf"/>
</dbReference>
<reference evidence="5 6" key="1">
    <citation type="journal article" date="2021" name="Microorganisms">
        <title>Genome Evolution of Filamentous Cyanobacterium Nostoc Species: From Facultative Symbiosis to Free Living.</title>
        <authorList>
            <person name="Huo D."/>
            <person name="Li H."/>
            <person name="Cai F."/>
            <person name="Guo X."/>
            <person name="Qiao Z."/>
            <person name="Wang W."/>
            <person name="Yu G."/>
            <person name="Li R."/>
        </authorList>
    </citation>
    <scope>NUCLEOTIDE SEQUENCE [LARGE SCALE GENOMIC DNA]</scope>
    <source>
        <strain evidence="5 6">CHAB 5714</strain>
    </source>
</reference>
<evidence type="ECO:0000259" key="1">
    <source>
        <dbReference type="PROSITE" id="PS50046"/>
    </source>
</evidence>
<dbReference type="CDD" id="cd01949">
    <property type="entry name" value="GGDEF"/>
    <property type="match status" value="1"/>
</dbReference>
<feature type="domain" description="PAC" evidence="3">
    <location>
        <begin position="352"/>
        <end position="404"/>
    </location>
</feature>
<sequence length="895" mass="102203">MSRKQAEEKLSEAEQRYRTLLEQIPGVVYVSPINNTTKEAYISPQLQQLLGIAPEDWNFGFFNSWSDYTHPDDRYRYWQAVNTTIATGELLSVEYRMIRRDGKTIWVRNQANLVLCADGQTQVLQGLVSDISDVYDELRLRKQAEAALQKSEALYRAILEDQTELIARGLPNGTVSFVNEAFCRFFGLKREEIIGHHYEPVVFEEDRERVVNLVNSISLENPVITIENRALACQGVRWTQWIIRGIFDDQGTIVELQSVGRDITDRKRIEEALSENEQKFRAIFNQTIQFIGLLQPNGVVLEANQTALNFAGITREEVVGKPFWEAKWWTISLETQAQLKTAIASAANGESIRYEVDVFGRDDQVITIDFSLRPILNEVGRVTLLIFEGRDITEYQAALRERHKAEEALRSSQDFLQKVANTVPHILYLFDLLKGTNIYLNEQSVTVLGYSAEEFYHADPQWFINCFHPDDQHLCYDIPSRFVNLSDNEVLSTEYRFRHKNGEWRWLNTREVVFARDAGGTPTQILGSVEDINTRKQAETLLRQQAEGERLITEVTQQIRQSLNLDEVLNTTVNSIRQCLGSDSVAIYQLQSDGSGNFAAESVRDGYPRRLEQIMHPFSIKRDFSQYYQGLPTVLHDIDESDFSADVFELLQLYQVKAAMIVPILNGEDLWGLLIAHQCGTPRYWQAFEVNLLQQLASQVAIAIHQSVLYQKVQAANEELQRLATLDGLTQIANRRRFDQYLEDEWHRLKREQVPLSLILFDVDFFKRYNDTYGHLAGDDCLRQLGSAFKSIIKRPADLVARYGGEEFVVILPNTEIKGAIYVAQTIRQAVRDLEIPHAQSSVCDRVTVSLGVVSIVPNSEISPQDLINAADKALYIAKQKGRDRVHAVGVVSPP</sequence>
<dbReference type="SMART" id="SM00091">
    <property type="entry name" value="PAS"/>
    <property type="match status" value="4"/>
</dbReference>
<dbReference type="PANTHER" id="PTHR44757:SF2">
    <property type="entry name" value="BIOFILM ARCHITECTURE MAINTENANCE PROTEIN MBAA"/>
    <property type="match status" value="1"/>
</dbReference>
<dbReference type="NCBIfam" id="TIGR00229">
    <property type="entry name" value="sensory_box"/>
    <property type="match status" value="4"/>
</dbReference>
<dbReference type="Gene3D" id="3.30.450.40">
    <property type="match status" value="1"/>
</dbReference>
<dbReference type="Pfam" id="PF01590">
    <property type="entry name" value="GAF"/>
    <property type="match status" value="1"/>
</dbReference>
<proteinExistence type="predicted"/>
<dbReference type="Pfam" id="PF08447">
    <property type="entry name" value="PAS_3"/>
    <property type="match status" value="2"/>
</dbReference>
<dbReference type="InterPro" id="IPR000014">
    <property type="entry name" value="PAS"/>
</dbReference>
<dbReference type="InterPro" id="IPR029787">
    <property type="entry name" value="Nucleotide_cyclase"/>
</dbReference>
<feature type="domain" description="GGDEF" evidence="4">
    <location>
        <begin position="754"/>
        <end position="891"/>
    </location>
</feature>
<dbReference type="CDD" id="cd00130">
    <property type="entry name" value="PAS"/>
    <property type="match status" value="4"/>
</dbReference>
<evidence type="ECO:0000259" key="2">
    <source>
        <dbReference type="PROSITE" id="PS50112"/>
    </source>
</evidence>
<protein>
    <submittedName>
        <fullName evidence="5">PAS domain S-box protein</fullName>
    </submittedName>
</protein>
<comment type="caution">
    <text evidence="5">The sequence shown here is derived from an EMBL/GenBank/DDBJ whole genome shotgun (WGS) entry which is preliminary data.</text>
</comment>
<feature type="domain" description="PAS" evidence="2">
    <location>
        <begin position="276"/>
        <end position="321"/>
    </location>
</feature>
<feature type="domain" description="PAC" evidence="3">
    <location>
        <begin position="224"/>
        <end position="275"/>
    </location>
</feature>
<feature type="domain" description="PAS" evidence="2">
    <location>
        <begin position="151"/>
        <end position="221"/>
    </location>
</feature>
<feature type="domain" description="PAC" evidence="3">
    <location>
        <begin position="91"/>
        <end position="143"/>
    </location>
</feature>
<dbReference type="InterPro" id="IPR043128">
    <property type="entry name" value="Rev_trsase/Diguanyl_cyclase"/>
</dbReference>
<gene>
    <name evidence="5" type="ORF">LC586_23460</name>
</gene>
<dbReference type="RefSeq" id="WP_229487045.1">
    <property type="nucleotide sequence ID" value="NZ_JAIVFQ010000042.1"/>
</dbReference>
<evidence type="ECO:0000259" key="4">
    <source>
        <dbReference type="PROSITE" id="PS50887"/>
    </source>
</evidence>
<keyword evidence="6" id="KW-1185">Reference proteome</keyword>
<dbReference type="SMART" id="SM00086">
    <property type="entry name" value="PAC"/>
    <property type="match status" value="4"/>
</dbReference>